<evidence type="ECO:0000256" key="15">
    <source>
        <dbReference type="ARBA" id="ARBA00034617"/>
    </source>
</evidence>
<evidence type="ECO:0000256" key="1">
    <source>
        <dbReference type="ARBA" id="ARBA00001946"/>
    </source>
</evidence>
<evidence type="ECO:0000256" key="2">
    <source>
        <dbReference type="ARBA" id="ARBA00001947"/>
    </source>
</evidence>
<evidence type="ECO:0000256" key="13">
    <source>
        <dbReference type="ARBA" id="ARBA00023204"/>
    </source>
</evidence>
<dbReference type="Pfam" id="PF00570">
    <property type="entry name" value="HRDC"/>
    <property type="match status" value="1"/>
</dbReference>
<dbReference type="SUPFAM" id="SSF52540">
    <property type="entry name" value="P-loop containing nucleoside triphosphate hydrolases"/>
    <property type="match status" value="1"/>
</dbReference>
<comment type="cofactor">
    <cofactor evidence="1">
        <name>Mg(2+)</name>
        <dbReference type="ChEBI" id="CHEBI:18420"/>
    </cofactor>
</comment>
<evidence type="ECO:0000256" key="14">
    <source>
        <dbReference type="ARBA" id="ARBA00023235"/>
    </source>
</evidence>
<dbReference type="PANTHER" id="PTHR13710:SF105">
    <property type="entry name" value="ATP-DEPENDENT DNA HELICASE Q1"/>
    <property type="match status" value="1"/>
</dbReference>
<evidence type="ECO:0000256" key="4">
    <source>
        <dbReference type="ARBA" id="ARBA00022723"/>
    </source>
</evidence>
<dbReference type="Gene3D" id="1.10.10.10">
    <property type="entry name" value="Winged helix-like DNA-binding domain superfamily/Winged helix DNA-binding domain"/>
    <property type="match status" value="1"/>
</dbReference>
<comment type="cofactor">
    <cofactor evidence="2">
        <name>Zn(2+)</name>
        <dbReference type="ChEBI" id="CHEBI:29105"/>
    </cofactor>
</comment>
<dbReference type="CDD" id="cd17920">
    <property type="entry name" value="DEXHc_RecQ"/>
    <property type="match status" value="1"/>
</dbReference>
<keyword evidence="11" id="KW-0238">DNA-binding</keyword>
<dbReference type="GO" id="GO:0016787">
    <property type="term" value="F:hydrolase activity"/>
    <property type="evidence" value="ECO:0007669"/>
    <property type="project" value="UniProtKB-KW"/>
</dbReference>
<keyword evidence="5" id="KW-0547">Nucleotide-binding</keyword>
<dbReference type="GO" id="GO:0005737">
    <property type="term" value="C:cytoplasm"/>
    <property type="evidence" value="ECO:0007669"/>
    <property type="project" value="TreeGrafter"/>
</dbReference>
<evidence type="ECO:0000256" key="10">
    <source>
        <dbReference type="ARBA" id="ARBA00022840"/>
    </source>
</evidence>
<dbReference type="InterPro" id="IPR011545">
    <property type="entry name" value="DEAD/DEAH_box_helicase_dom"/>
</dbReference>
<evidence type="ECO:0000256" key="6">
    <source>
        <dbReference type="ARBA" id="ARBA00022763"/>
    </source>
</evidence>
<feature type="domain" description="Helicase C-terminal" evidence="19">
    <location>
        <begin position="214"/>
        <end position="364"/>
    </location>
</feature>
<evidence type="ECO:0000256" key="5">
    <source>
        <dbReference type="ARBA" id="ARBA00022741"/>
    </source>
</evidence>
<evidence type="ECO:0000256" key="8">
    <source>
        <dbReference type="ARBA" id="ARBA00022806"/>
    </source>
</evidence>
<dbReference type="GO" id="GO:0030894">
    <property type="term" value="C:replisome"/>
    <property type="evidence" value="ECO:0007669"/>
    <property type="project" value="TreeGrafter"/>
</dbReference>
<evidence type="ECO:0000256" key="16">
    <source>
        <dbReference type="NCBIfam" id="TIGR01389"/>
    </source>
</evidence>
<dbReference type="SUPFAM" id="SSF46785">
    <property type="entry name" value="Winged helix' DNA-binding domain"/>
    <property type="match status" value="1"/>
</dbReference>
<dbReference type="GO" id="GO:0006310">
    <property type="term" value="P:DNA recombination"/>
    <property type="evidence" value="ECO:0007669"/>
    <property type="project" value="UniProtKB-UniRule"/>
</dbReference>
<dbReference type="InterPro" id="IPR004589">
    <property type="entry name" value="DNA_helicase_ATP-dep_RecQ"/>
</dbReference>
<name>A0A9D1JUU3_9FIRM</name>
<dbReference type="GO" id="GO:0043138">
    <property type="term" value="F:3'-5' DNA helicase activity"/>
    <property type="evidence" value="ECO:0007669"/>
    <property type="project" value="UniProtKB-EC"/>
</dbReference>
<dbReference type="InterPro" id="IPR002121">
    <property type="entry name" value="HRDC_dom"/>
</dbReference>
<dbReference type="Pfam" id="PF09382">
    <property type="entry name" value="RQC"/>
    <property type="match status" value="1"/>
</dbReference>
<dbReference type="Proteomes" id="UP000824001">
    <property type="component" value="Unassembled WGS sequence"/>
</dbReference>
<dbReference type="InterPro" id="IPR036390">
    <property type="entry name" value="WH_DNA-bd_sf"/>
</dbReference>
<dbReference type="Pfam" id="PF00271">
    <property type="entry name" value="Helicase_C"/>
    <property type="match status" value="1"/>
</dbReference>
<feature type="domain" description="Helicase ATP-binding" evidence="18">
    <location>
        <begin position="24"/>
        <end position="193"/>
    </location>
</feature>
<dbReference type="SMART" id="SM00487">
    <property type="entry name" value="DEXDc"/>
    <property type="match status" value="1"/>
</dbReference>
<dbReference type="EC" id="5.6.2.4" evidence="16"/>
<keyword evidence="14" id="KW-0413">Isomerase</keyword>
<evidence type="ECO:0000313" key="21">
    <source>
        <dbReference type="Proteomes" id="UP000824001"/>
    </source>
</evidence>
<dbReference type="NCBIfam" id="TIGR00614">
    <property type="entry name" value="recQ_fam"/>
    <property type="match status" value="1"/>
</dbReference>
<dbReference type="GO" id="GO:0006260">
    <property type="term" value="P:DNA replication"/>
    <property type="evidence" value="ECO:0007669"/>
    <property type="project" value="InterPro"/>
</dbReference>
<dbReference type="InterPro" id="IPR010997">
    <property type="entry name" value="HRDC-like_sf"/>
</dbReference>
<keyword evidence="13" id="KW-0234">DNA repair</keyword>
<keyword evidence="6" id="KW-0227">DNA damage</keyword>
<dbReference type="PROSITE" id="PS51192">
    <property type="entry name" value="HELICASE_ATP_BIND_1"/>
    <property type="match status" value="1"/>
</dbReference>
<dbReference type="GO" id="GO:0003677">
    <property type="term" value="F:DNA binding"/>
    <property type="evidence" value="ECO:0007669"/>
    <property type="project" value="UniProtKB-KW"/>
</dbReference>
<protein>
    <recommendedName>
        <fullName evidence="16">DNA helicase RecQ</fullName>
        <ecNumber evidence="16">5.6.2.4</ecNumber>
    </recommendedName>
</protein>
<dbReference type="Pfam" id="PF16124">
    <property type="entry name" value="RecQ_Zn_bind"/>
    <property type="match status" value="1"/>
</dbReference>
<sequence length="609" mass="67946">MDKLEALKRYFGHGEFRPGQAELIDAALGGRDLLAVMPTGGGKSLCYQIPALLLPGVTLVVSPLISLMKDQVAALKAAGIPAAFINSSLTAAQLRLVRERAARGEYKLLYVAPERLESGSFAALARELEPPLVAVDEAHCISQWGQDFRPSYLKIADFIDALPRRPVVAAFTATATARVQRDIMQLLRLKSPLCRVTGFDRPNLYFDVRRPKSKRTELIELLRERRGKSGIVYCAARSTVERVCDMLCGRGFSATRYHAGLAEEERRRNQEDFQFDRKSIMVATNAFGMGIDKSNVSFVIHYNMPKSIEAYYQEAGRAGRDGAPADCILLFSPGDITTAKYLIESSGEELGEVEREDLRKRDYERLRVMTGYCRTGKCLRGYILDYFGQEHADCCGACGNCKSTVKLEDVTVRAQMILSCVYRIRERLGYFVGKTLVVNTLRGSREQRLISMGLDRLSTYALMSEAKAEEIKELIEFLEAEGYLRTNPHMALEPEPSASELLFGGKKLYMPVREAAPARRRRRRSAEPADIEEAEDLFSALKTLRAGIARGEGVPAYMVFSNATLMDMAARAPRNMDELLDVSGVGEVKAAKYGKAFLRAIEEYNRRKA</sequence>
<dbReference type="PROSITE" id="PS50967">
    <property type="entry name" value="HRDC"/>
    <property type="match status" value="1"/>
</dbReference>
<dbReference type="SUPFAM" id="SSF47819">
    <property type="entry name" value="HRDC-like"/>
    <property type="match status" value="1"/>
</dbReference>
<keyword evidence="9" id="KW-0862">Zinc</keyword>
<evidence type="ECO:0000259" key="18">
    <source>
        <dbReference type="PROSITE" id="PS51192"/>
    </source>
</evidence>
<evidence type="ECO:0000256" key="3">
    <source>
        <dbReference type="ARBA" id="ARBA00005446"/>
    </source>
</evidence>
<keyword evidence="4" id="KW-0479">Metal-binding</keyword>
<dbReference type="GO" id="GO:0046872">
    <property type="term" value="F:metal ion binding"/>
    <property type="evidence" value="ECO:0007669"/>
    <property type="project" value="UniProtKB-KW"/>
</dbReference>
<evidence type="ECO:0000313" key="20">
    <source>
        <dbReference type="EMBL" id="HIS66865.1"/>
    </source>
</evidence>
<dbReference type="Gene3D" id="1.10.150.80">
    <property type="entry name" value="HRDC domain"/>
    <property type="match status" value="1"/>
</dbReference>
<reference evidence="20" key="1">
    <citation type="submission" date="2020-10" db="EMBL/GenBank/DDBJ databases">
        <authorList>
            <person name="Gilroy R."/>
        </authorList>
    </citation>
    <scope>NUCLEOTIDE SEQUENCE</scope>
    <source>
        <strain evidence="20">ChiHjej10B9-9673</strain>
    </source>
</reference>
<dbReference type="GO" id="GO:0009378">
    <property type="term" value="F:four-way junction helicase activity"/>
    <property type="evidence" value="ECO:0007669"/>
    <property type="project" value="TreeGrafter"/>
</dbReference>
<keyword evidence="8 20" id="KW-0347">Helicase</keyword>
<evidence type="ECO:0000259" key="17">
    <source>
        <dbReference type="PROSITE" id="PS50967"/>
    </source>
</evidence>
<dbReference type="SMART" id="SM00341">
    <property type="entry name" value="HRDC"/>
    <property type="match status" value="1"/>
</dbReference>
<dbReference type="SMART" id="SM00490">
    <property type="entry name" value="HELICc"/>
    <property type="match status" value="1"/>
</dbReference>
<dbReference type="InterPro" id="IPR001650">
    <property type="entry name" value="Helicase_C-like"/>
</dbReference>
<evidence type="ECO:0000256" key="11">
    <source>
        <dbReference type="ARBA" id="ARBA00023125"/>
    </source>
</evidence>
<dbReference type="GO" id="GO:0009432">
    <property type="term" value="P:SOS response"/>
    <property type="evidence" value="ECO:0007669"/>
    <property type="project" value="UniProtKB-UniRule"/>
</dbReference>
<accession>A0A9D1JUU3</accession>
<dbReference type="Pfam" id="PF00270">
    <property type="entry name" value="DEAD"/>
    <property type="match status" value="1"/>
</dbReference>
<dbReference type="AlphaFoldDB" id="A0A9D1JUU3"/>
<dbReference type="GO" id="GO:0005524">
    <property type="term" value="F:ATP binding"/>
    <property type="evidence" value="ECO:0007669"/>
    <property type="project" value="UniProtKB-KW"/>
</dbReference>
<keyword evidence="12" id="KW-0233">DNA recombination</keyword>
<proteinExistence type="inferred from homology"/>
<dbReference type="InterPro" id="IPR018982">
    <property type="entry name" value="RQC_domain"/>
</dbReference>
<dbReference type="NCBIfam" id="TIGR01389">
    <property type="entry name" value="recQ"/>
    <property type="match status" value="1"/>
</dbReference>
<dbReference type="CDD" id="cd18794">
    <property type="entry name" value="SF2_C_RecQ"/>
    <property type="match status" value="1"/>
</dbReference>
<dbReference type="InterPro" id="IPR027417">
    <property type="entry name" value="P-loop_NTPase"/>
</dbReference>
<evidence type="ECO:0000256" key="9">
    <source>
        <dbReference type="ARBA" id="ARBA00022833"/>
    </source>
</evidence>
<dbReference type="InterPro" id="IPR044876">
    <property type="entry name" value="HRDC_dom_sf"/>
</dbReference>
<dbReference type="GO" id="GO:0043590">
    <property type="term" value="C:bacterial nucleoid"/>
    <property type="evidence" value="ECO:0007669"/>
    <property type="project" value="TreeGrafter"/>
</dbReference>
<comment type="catalytic activity">
    <reaction evidence="15">
        <text>Couples ATP hydrolysis with the unwinding of duplex DNA by translocating in the 3'-5' direction.</text>
        <dbReference type="EC" id="5.6.2.4"/>
    </reaction>
</comment>
<dbReference type="InterPro" id="IPR032284">
    <property type="entry name" value="RecQ_Zn-bd"/>
</dbReference>
<dbReference type="Gene3D" id="3.40.50.300">
    <property type="entry name" value="P-loop containing nucleotide triphosphate hydrolases"/>
    <property type="match status" value="2"/>
</dbReference>
<reference evidence="20" key="2">
    <citation type="journal article" date="2021" name="PeerJ">
        <title>Extensive microbial diversity within the chicken gut microbiome revealed by metagenomics and culture.</title>
        <authorList>
            <person name="Gilroy R."/>
            <person name="Ravi A."/>
            <person name="Getino M."/>
            <person name="Pursley I."/>
            <person name="Horton D.L."/>
            <person name="Alikhan N.F."/>
            <person name="Baker D."/>
            <person name="Gharbi K."/>
            <person name="Hall N."/>
            <person name="Watson M."/>
            <person name="Adriaenssens E.M."/>
            <person name="Foster-Nyarko E."/>
            <person name="Jarju S."/>
            <person name="Secka A."/>
            <person name="Antonio M."/>
            <person name="Oren A."/>
            <person name="Chaudhuri R.R."/>
            <person name="La Ragione R."/>
            <person name="Hildebrand F."/>
            <person name="Pallen M.J."/>
        </authorList>
    </citation>
    <scope>NUCLEOTIDE SEQUENCE</scope>
    <source>
        <strain evidence="20">ChiHjej10B9-9673</strain>
    </source>
</reference>
<dbReference type="SMART" id="SM00956">
    <property type="entry name" value="RQC"/>
    <property type="match status" value="1"/>
</dbReference>
<comment type="similarity">
    <text evidence="3">Belongs to the helicase family. RecQ subfamily.</text>
</comment>
<comment type="caution">
    <text evidence="20">The sequence shown here is derived from an EMBL/GenBank/DDBJ whole genome shotgun (WGS) entry which is preliminary data.</text>
</comment>
<dbReference type="PANTHER" id="PTHR13710">
    <property type="entry name" value="DNA HELICASE RECQ FAMILY MEMBER"/>
    <property type="match status" value="1"/>
</dbReference>
<dbReference type="GO" id="GO:0006281">
    <property type="term" value="P:DNA repair"/>
    <property type="evidence" value="ECO:0007669"/>
    <property type="project" value="UniProtKB-KW"/>
</dbReference>
<dbReference type="InterPro" id="IPR006293">
    <property type="entry name" value="DNA_helicase_ATP-dep_RecQ_bac"/>
</dbReference>
<keyword evidence="10" id="KW-0067">ATP-binding</keyword>
<feature type="domain" description="HRDC" evidence="17">
    <location>
        <begin position="531"/>
        <end position="609"/>
    </location>
</feature>
<organism evidence="20 21">
    <name type="scientific">Candidatus Scatomorpha merdipullorum</name>
    <dbReference type="NCBI Taxonomy" id="2840927"/>
    <lineage>
        <taxon>Bacteria</taxon>
        <taxon>Bacillati</taxon>
        <taxon>Bacillota</taxon>
        <taxon>Clostridia</taxon>
        <taxon>Eubacteriales</taxon>
        <taxon>Candidatus Scatomorpha</taxon>
    </lineage>
</organism>
<dbReference type="InterPro" id="IPR014001">
    <property type="entry name" value="Helicase_ATP-bd"/>
</dbReference>
<dbReference type="EMBL" id="DVJK01000134">
    <property type="protein sequence ID" value="HIS66865.1"/>
    <property type="molecule type" value="Genomic_DNA"/>
</dbReference>
<evidence type="ECO:0000256" key="12">
    <source>
        <dbReference type="ARBA" id="ARBA00023172"/>
    </source>
</evidence>
<keyword evidence="7 20" id="KW-0378">Hydrolase</keyword>
<evidence type="ECO:0000256" key="7">
    <source>
        <dbReference type="ARBA" id="ARBA00022801"/>
    </source>
</evidence>
<dbReference type="InterPro" id="IPR036388">
    <property type="entry name" value="WH-like_DNA-bd_sf"/>
</dbReference>
<evidence type="ECO:0000259" key="19">
    <source>
        <dbReference type="PROSITE" id="PS51194"/>
    </source>
</evidence>
<dbReference type="PROSITE" id="PS51194">
    <property type="entry name" value="HELICASE_CTER"/>
    <property type="match status" value="1"/>
</dbReference>
<gene>
    <name evidence="20" type="primary">recQ</name>
    <name evidence="20" type="ORF">IAC18_04805</name>
</gene>
<dbReference type="FunFam" id="3.40.50.300:FF:001389">
    <property type="entry name" value="ATP-dependent DNA helicase RecQ"/>
    <property type="match status" value="1"/>
</dbReference>